<dbReference type="PROSITE" id="PS50994">
    <property type="entry name" value="INTEGRASE"/>
    <property type="match status" value="1"/>
</dbReference>
<dbReference type="SUPFAM" id="SSF53098">
    <property type="entry name" value="Ribonuclease H-like"/>
    <property type="match status" value="1"/>
</dbReference>
<dbReference type="InterPro" id="IPR012337">
    <property type="entry name" value="RNaseH-like_sf"/>
</dbReference>
<feature type="domain" description="Integrase catalytic" evidence="1">
    <location>
        <begin position="1"/>
        <end position="141"/>
    </location>
</feature>
<dbReference type="PANTHER" id="PTHR46889">
    <property type="entry name" value="TRANSPOSASE INSF FOR INSERTION SEQUENCE IS3B-RELATED"/>
    <property type="match status" value="1"/>
</dbReference>
<organism evidence="2">
    <name type="scientific">marine sediment metagenome</name>
    <dbReference type="NCBI Taxonomy" id="412755"/>
    <lineage>
        <taxon>unclassified sequences</taxon>
        <taxon>metagenomes</taxon>
        <taxon>ecological metagenomes</taxon>
    </lineage>
</organism>
<proteinExistence type="predicted"/>
<name>X1NDW2_9ZZZZ</name>
<gene>
    <name evidence="2" type="ORF">S06H3_44761</name>
</gene>
<dbReference type="InterPro" id="IPR001584">
    <property type="entry name" value="Integrase_cat-core"/>
</dbReference>
<accession>X1NDW2</accession>
<dbReference type="AlphaFoldDB" id="X1NDW2"/>
<dbReference type="EMBL" id="BARV01027874">
    <property type="protein sequence ID" value="GAI42217.1"/>
    <property type="molecule type" value="Genomic_DNA"/>
</dbReference>
<comment type="caution">
    <text evidence="2">The sequence shown here is derived from an EMBL/GenBank/DDBJ whole genome shotgun (WGS) entry which is preliminary data.</text>
</comment>
<reference evidence="2" key="1">
    <citation type="journal article" date="2014" name="Front. Microbiol.">
        <title>High frequency of phylogenetically diverse reductive dehalogenase-homologous genes in deep subseafloor sedimentary metagenomes.</title>
        <authorList>
            <person name="Kawai M."/>
            <person name="Futagami T."/>
            <person name="Toyoda A."/>
            <person name="Takaki Y."/>
            <person name="Nishi S."/>
            <person name="Hori S."/>
            <person name="Arai W."/>
            <person name="Tsubouchi T."/>
            <person name="Morono Y."/>
            <person name="Uchiyama I."/>
            <person name="Ito T."/>
            <person name="Fujiyama A."/>
            <person name="Inagaki F."/>
            <person name="Takami H."/>
        </authorList>
    </citation>
    <scope>NUCLEOTIDE SEQUENCE</scope>
    <source>
        <strain evidence="2">Expedition CK06-06</strain>
    </source>
</reference>
<protein>
    <recommendedName>
        <fullName evidence="1">Integrase catalytic domain-containing protein</fullName>
    </recommendedName>
</protein>
<sequence length="149" mass="17135">MDCADREVLSFIATTGGISGNLIRDLMAEAIEYRFGIVDEVPESIQWLSDNAPGYIAYETRSFAHMMGLEVCTTPYHSPESNGMAESFIKTFKRDYVHMNELPNAMTVLEKLPEWFEDYNENHPHKGLKMMSPREYIKLMERVDECSVL</sequence>
<evidence type="ECO:0000313" key="2">
    <source>
        <dbReference type="EMBL" id="GAI42217.1"/>
    </source>
</evidence>
<dbReference type="Gene3D" id="3.30.420.10">
    <property type="entry name" value="Ribonuclease H-like superfamily/Ribonuclease H"/>
    <property type="match status" value="1"/>
</dbReference>
<dbReference type="PANTHER" id="PTHR46889:SF4">
    <property type="entry name" value="TRANSPOSASE INSO FOR INSERTION SEQUENCE ELEMENT IS911B-RELATED"/>
    <property type="match status" value="1"/>
</dbReference>
<evidence type="ECO:0000259" key="1">
    <source>
        <dbReference type="PROSITE" id="PS50994"/>
    </source>
</evidence>
<dbReference type="InterPro" id="IPR036397">
    <property type="entry name" value="RNaseH_sf"/>
</dbReference>
<dbReference type="InterPro" id="IPR050900">
    <property type="entry name" value="Transposase_IS3/IS150/IS904"/>
</dbReference>
<dbReference type="GO" id="GO:0015074">
    <property type="term" value="P:DNA integration"/>
    <property type="evidence" value="ECO:0007669"/>
    <property type="project" value="InterPro"/>
</dbReference>
<dbReference type="GO" id="GO:0003676">
    <property type="term" value="F:nucleic acid binding"/>
    <property type="evidence" value="ECO:0007669"/>
    <property type="project" value="InterPro"/>
</dbReference>
<dbReference type="Pfam" id="PF13683">
    <property type="entry name" value="rve_3"/>
    <property type="match status" value="1"/>
</dbReference>